<feature type="domain" description="EF-hand" evidence="7">
    <location>
        <begin position="346"/>
        <end position="381"/>
    </location>
</feature>
<evidence type="ECO:0000256" key="3">
    <source>
        <dbReference type="ARBA" id="ARBA00022737"/>
    </source>
</evidence>
<evidence type="ECO:0000256" key="6">
    <source>
        <dbReference type="SAM" id="MobiDB-lite"/>
    </source>
</evidence>
<dbReference type="PROSITE" id="PS50222">
    <property type="entry name" value="EF_HAND_2"/>
    <property type="match status" value="1"/>
</dbReference>
<keyword evidence="3" id="KW-0677">Repeat</keyword>
<keyword evidence="9" id="KW-1185">Reference proteome</keyword>
<dbReference type="InterPro" id="IPR018247">
    <property type="entry name" value="EF_Hand_1_Ca_BS"/>
</dbReference>
<sequence>MVSCADPLESFLRSVKDVISPLESGFSRFSRDLESHWCNNNSGGSGNGAGSVDFFAIGLPMKKREASASSVVVTAFGERKRGFKSLLGSMSPNSKKKRGEREEGEEEEKRDESCSNCLGFAVGWSLFLNNFVQGFPTPFKSVKKCFGSDVKAKQKHKLKKSSGMNGEISSLELLLCLALDNLVQNLQMFDHMKIVSGMIKGRQADVNGLLANIKFARVGGAPASLVDAAATGSTVNDHVETHITTKDKGVDKVEGEAETAQKTSTRTTTKDKNVDKVQAEGGTAQKIVGGLLDIPLSNVERWKSTISTVSLMELIESIPQLGGKSSSSKEHPDKKKLFSVQDFFRYTESEGRRFFEELDRDGDGQVTLEDLEIAMRNRKLPMRYARDLMRRTKSNLFSKSIGWKQFLSFMEQKEPTILRAYTTLCLSKSGTLKKNQVLTSLKSAGLPANEDNAAAMMRYLNANTGGSISYSHFRNFMLLLPSDRLEDDPRNVWFEAATVVAVPPPVEISAENVLKSALAGGLASALSTSLLHPIDSIKANLPLSNQKSLHEYKLHLLPSQKLCLRFHR</sequence>
<dbReference type="Gene3D" id="1.10.238.10">
    <property type="entry name" value="EF-hand"/>
    <property type="match status" value="1"/>
</dbReference>
<keyword evidence="5" id="KW-0472">Membrane</keyword>
<dbReference type="SUPFAM" id="SSF47473">
    <property type="entry name" value="EF-hand"/>
    <property type="match status" value="1"/>
</dbReference>
<dbReference type="AlphaFoldDB" id="A0AAX6DP98"/>
<reference evidence="8" key="2">
    <citation type="submission" date="2023-04" db="EMBL/GenBank/DDBJ databases">
        <authorList>
            <person name="Bruccoleri R.E."/>
            <person name="Oakeley E.J."/>
            <person name="Faust A.-M."/>
            <person name="Dessus-Babus S."/>
            <person name="Altorfer M."/>
            <person name="Burckhardt D."/>
            <person name="Oertli M."/>
            <person name="Naumann U."/>
            <person name="Petersen F."/>
            <person name="Wong J."/>
        </authorList>
    </citation>
    <scope>NUCLEOTIDE SEQUENCE</scope>
    <source>
        <strain evidence="8">GSM-AAB239-AS_SAM_17_03QT</strain>
        <tissue evidence="8">Leaf</tissue>
    </source>
</reference>
<keyword evidence="5" id="KW-1133">Transmembrane helix</keyword>
<evidence type="ECO:0000256" key="5">
    <source>
        <dbReference type="ARBA" id="ARBA00022989"/>
    </source>
</evidence>
<organism evidence="8 9">
    <name type="scientific">Iris pallida</name>
    <name type="common">Sweet iris</name>
    <dbReference type="NCBI Taxonomy" id="29817"/>
    <lineage>
        <taxon>Eukaryota</taxon>
        <taxon>Viridiplantae</taxon>
        <taxon>Streptophyta</taxon>
        <taxon>Embryophyta</taxon>
        <taxon>Tracheophyta</taxon>
        <taxon>Spermatophyta</taxon>
        <taxon>Magnoliopsida</taxon>
        <taxon>Liliopsida</taxon>
        <taxon>Asparagales</taxon>
        <taxon>Iridaceae</taxon>
        <taxon>Iridoideae</taxon>
        <taxon>Irideae</taxon>
        <taxon>Iris</taxon>
    </lineage>
</organism>
<name>A0AAX6DP98_IRIPA</name>
<evidence type="ECO:0000313" key="9">
    <source>
        <dbReference type="Proteomes" id="UP001140949"/>
    </source>
</evidence>
<accession>A0AAX6DP98</accession>
<dbReference type="PROSITE" id="PS00018">
    <property type="entry name" value="EF_HAND_1"/>
    <property type="match status" value="1"/>
</dbReference>
<feature type="region of interest" description="Disordered" evidence="6">
    <location>
        <begin position="85"/>
        <end position="108"/>
    </location>
</feature>
<keyword evidence="2" id="KW-0813">Transport</keyword>
<dbReference type="EMBL" id="JANAVB010042819">
    <property type="protein sequence ID" value="KAJ6793607.1"/>
    <property type="molecule type" value="Genomic_DNA"/>
</dbReference>
<proteinExistence type="inferred from homology"/>
<evidence type="ECO:0000259" key="7">
    <source>
        <dbReference type="PROSITE" id="PS50222"/>
    </source>
</evidence>
<feature type="region of interest" description="Disordered" evidence="6">
    <location>
        <begin position="251"/>
        <end position="271"/>
    </location>
</feature>
<evidence type="ECO:0000256" key="2">
    <source>
        <dbReference type="ARBA" id="ARBA00022448"/>
    </source>
</evidence>
<dbReference type="InterPro" id="IPR002048">
    <property type="entry name" value="EF_hand_dom"/>
</dbReference>
<dbReference type="Proteomes" id="UP001140949">
    <property type="component" value="Unassembled WGS sequence"/>
</dbReference>
<gene>
    <name evidence="8" type="ORF">M6B38_235140</name>
</gene>
<comment type="caution">
    <text evidence="8">The sequence shown here is derived from an EMBL/GenBank/DDBJ whole genome shotgun (WGS) entry which is preliminary data.</text>
</comment>
<reference evidence="8" key="1">
    <citation type="journal article" date="2023" name="GigaByte">
        <title>Genome assembly of the bearded iris, Iris pallida Lam.</title>
        <authorList>
            <person name="Bruccoleri R.E."/>
            <person name="Oakeley E.J."/>
            <person name="Faust A.M.E."/>
            <person name="Altorfer M."/>
            <person name="Dessus-Babus S."/>
            <person name="Burckhardt D."/>
            <person name="Oertli M."/>
            <person name="Naumann U."/>
            <person name="Petersen F."/>
            <person name="Wong J."/>
        </authorList>
    </citation>
    <scope>NUCLEOTIDE SEQUENCE</scope>
    <source>
        <strain evidence="8">GSM-AAB239-AS_SAM_17_03QT</strain>
    </source>
</reference>
<keyword evidence="4" id="KW-0106">Calcium</keyword>
<dbReference type="InterPro" id="IPR011992">
    <property type="entry name" value="EF-hand-dom_pair"/>
</dbReference>
<protein>
    <submittedName>
        <fullName evidence="8">Mitochondrial substrate carrier family protein C</fullName>
    </submittedName>
</protein>
<dbReference type="FunFam" id="1.10.238.10:FF:000196">
    <property type="entry name" value="Mitochondrial substrate carrier family protein"/>
    <property type="match status" value="1"/>
</dbReference>
<evidence type="ECO:0000256" key="1">
    <source>
        <dbReference type="ARBA" id="ARBA00006375"/>
    </source>
</evidence>
<dbReference type="GO" id="GO:0005509">
    <property type="term" value="F:calcium ion binding"/>
    <property type="evidence" value="ECO:0007669"/>
    <property type="project" value="InterPro"/>
</dbReference>
<keyword evidence="5" id="KW-0812">Transmembrane</keyword>
<evidence type="ECO:0000313" key="8">
    <source>
        <dbReference type="EMBL" id="KAJ6793607.1"/>
    </source>
</evidence>
<evidence type="ECO:0000256" key="4">
    <source>
        <dbReference type="ARBA" id="ARBA00022837"/>
    </source>
</evidence>
<comment type="similarity">
    <text evidence="1">Belongs to the mitochondrial carrier (TC 2.A.29) family.</text>
</comment>
<dbReference type="PANTHER" id="PTHR45667">
    <property type="entry name" value="S-ADENOSYLMETHIONINE MITOCHONDRIAL CARRIER PROTEIN"/>
    <property type="match status" value="1"/>
</dbReference>